<dbReference type="EMBL" id="FMYH01000008">
    <property type="protein sequence ID" value="SDD54459.1"/>
    <property type="molecule type" value="Genomic_DNA"/>
</dbReference>
<keyword evidence="2" id="KW-0472">Membrane</keyword>
<evidence type="ECO:0008006" key="5">
    <source>
        <dbReference type="Google" id="ProtNLM"/>
    </source>
</evidence>
<reference evidence="3 4" key="1">
    <citation type="submission" date="2016-09" db="EMBL/GenBank/DDBJ databases">
        <authorList>
            <person name="Capua I."/>
            <person name="De Benedictis P."/>
            <person name="Joannis T."/>
            <person name="Lombin L.H."/>
            <person name="Cattoli G."/>
        </authorList>
    </citation>
    <scope>NUCLEOTIDE SEQUENCE [LARGE SCALE GENOMIC DNA]</scope>
    <source>
        <strain evidence="3 4">ISLP-3</strain>
    </source>
</reference>
<evidence type="ECO:0000313" key="4">
    <source>
        <dbReference type="Proteomes" id="UP000199039"/>
    </source>
</evidence>
<protein>
    <recommendedName>
        <fullName evidence="5">ATP synthase protein I</fullName>
    </recommendedName>
</protein>
<organism evidence="3 4">
    <name type="scientific">Sanguibacter gelidistatuariae</name>
    <dbReference type="NCBI Taxonomy" id="1814289"/>
    <lineage>
        <taxon>Bacteria</taxon>
        <taxon>Bacillati</taxon>
        <taxon>Actinomycetota</taxon>
        <taxon>Actinomycetes</taxon>
        <taxon>Micrococcales</taxon>
        <taxon>Sanguibacteraceae</taxon>
        <taxon>Sanguibacter</taxon>
    </lineage>
</organism>
<evidence type="ECO:0000313" key="3">
    <source>
        <dbReference type="EMBL" id="SDD54459.1"/>
    </source>
</evidence>
<name>A0A1G6VLJ9_9MICO</name>
<accession>A0A1G6VLJ9</accession>
<keyword evidence="4" id="KW-1185">Reference proteome</keyword>
<keyword evidence="2" id="KW-0812">Transmembrane</keyword>
<feature type="transmembrane region" description="Helical" evidence="2">
    <location>
        <begin position="74"/>
        <end position="96"/>
    </location>
</feature>
<evidence type="ECO:0000256" key="2">
    <source>
        <dbReference type="SAM" id="Phobius"/>
    </source>
</evidence>
<evidence type="ECO:0000256" key="1">
    <source>
        <dbReference type="SAM" id="MobiDB-lite"/>
    </source>
</evidence>
<feature type="transmembrane region" description="Helical" evidence="2">
    <location>
        <begin position="108"/>
        <end position="127"/>
    </location>
</feature>
<dbReference type="AlphaFoldDB" id="A0A1G6VLJ9"/>
<feature type="transmembrane region" description="Helical" evidence="2">
    <location>
        <begin position="133"/>
        <end position="152"/>
    </location>
</feature>
<keyword evidence="2" id="KW-1133">Transmembrane helix</keyword>
<dbReference type="Proteomes" id="UP000199039">
    <property type="component" value="Unassembled WGS sequence"/>
</dbReference>
<proteinExistence type="predicted"/>
<dbReference type="RefSeq" id="WP_093185731.1">
    <property type="nucleotide sequence ID" value="NZ_FMYH01000008.1"/>
</dbReference>
<dbReference type="STRING" id="1814289.SAMN05216410_3474"/>
<sequence length="176" mass="18084">MSNHDSQPAPDSPDEPRPAAEAADAAAPAIPVVPPHVTKEIFASALRATLIMLVVLTVVGIGVGALVAGASGVWAALLGVGVTLIFSGTTIASMLYTADKGPNTTMALLLGGWIAKMLVLVIILAVLGQLDFYHHLIFAVIVMVGVVGSAALDMVSVIRGREPYVSPIVTSDDTPH</sequence>
<gene>
    <name evidence="3" type="ORF">SAMN05216410_3474</name>
</gene>
<feature type="region of interest" description="Disordered" evidence="1">
    <location>
        <begin position="1"/>
        <end position="21"/>
    </location>
</feature>
<dbReference type="OrthoDB" id="5148809at2"/>
<feature type="transmembrane region" description="Helical" evidence="2">
    <location>
        <begin position="48"/>
        <end position="68"/>
    </location>
</feature>